<dbReference type="RefSeq" id="XP_054839078.1">
    <property type="nucleotide sequence ID" value="XM_054983103.1"/>
</dbReference>
<accession>A0AA97JIX8</accession>
<dbReference type="AlphaFoldDB" id="A0AA97JIX8"/>
<evidence type="ECO:0000313" key="11">
    <source>
        <dbReference type="RefSeq" id="XP_054839081.1"/>
    </source>
</evidence>
<dbReference type="Pfam" id="PF00001">
    <property type="entry name" value="7tm_1"/>
    <property type="match status" value="1"/>
</dbReference>
<dbReference type="RefSeq" id="XP_054839079.1">
    <property type="nucleotide sequence ID" value="XM_054983104.1"/>
</dbReference>
<dbReference type="InterPro" id="IPR042353">
    <property type="entry name" value="GPR160"/>
</dbReference>
<keyword evidence="3 5" id="KW-1133">Transmembrane helix</keyword>
<dbReference type="RefSeq" id="XP_054839080.1">
    <property type="nucleotide sequence ID" value="XM_054983105.1"/>
</dbReference>
<feature type="transmembrane region" description="Helical" evidence="5">
    <location>
        <begin position="245"/>
        <end position="266"/>
    </location>
</feature>
<keyword evidence="7" id="KW-1185">Reference proteome</keyword>
<evidence type="ECO:0000313" key="9">
    <source>
        <dbReference type="RefSeq" id="XP_054839079.1"/>
    </source>
</evidence>
<comment type="subcellular location">
    <subcellularLocation>
        <location evidence="1">Membrane</location>
    </subcellularLocation>
</comment>
<feature type="transmembrane region" description="Helical" evidence="5">
    <location>
        <begin position="92"/>
        <end position="117"/>
    </location>
</feature>
<dbReference type="InterPro" id="IPR000276">
    <property type="entry name" value="GPCR_Rhodpsn"/>
</dbReference>
<evidence type="ECO:0000313" key="8">
    <source>
        <dbReference type="RefSeq" id="XP_054839078.1"/>
    </source>
</evidence>
<feature type="transmembrane region" description="Helical" evidence="5">
    <location>
        <begin position="56"/>
        <end position="80"/>
    </location>
</feature>
<dbReference type="PROSITE" id="PS50262">
    <property type="entry name" value="G_PROTEIN_RECEP_F1_2"/>
    <property type="match status" value="1"/>
</dbReference>
<feature type="domain" description="G-protein coupled receptors family 1 profile" evidence="6">
    <location>
        <begin position="35"/>
        <end position="293"/>
    </location>
</feature>
<evidence type="ECO:0000256" key="3">
    <source>
        <dbReference type="ARBA" id="ARBA00022989"/>
    </source>
</evidence>
<organism evidence="7 8">
    <name type="scientific">Eublepharis macularius</name>
    <name type="common">Leopard gecko</name>
    <name type="synonym">Cyrtodactylus macularius</name>
    <dbReference type="NCBI Taxonomy" id="481883"/>
    <lineage>
        <taxon>Eukaryota</taxon>
        <taxon>Metazoa</taxon>
        <taxon>Chordata</taxon>
        <taxon>Craniata</taxon>
        <taxon>Vertebrata</taxon>
        <taxon>Euteleostomi</taxon>
        <taxon>Lepidosauria</taxon>
        <taxon>Squamata</taxon>
        <taxon>Bifurcata</taxon>
        <taxon>Gekkota</taxon>
        <taxon>Eublepharidae</taxon>
        <taxon>Eublepharinae</taxon>
        <taxon>Eublepharis</taxon>
    </lineage>
</organism>
<keyword evidence="2 5" id="KW-0812">Transmembrane</keyword>
<dbReference type="RefSeq" id="XP_054839081.1">
    <property type="nucleotide sequence ID" value="XM_054983106.1"/>
</dbReference>
<dbReference type="InterPro" id="IPR017452">
    <property type="entry name" value="GPCR_Rhodpsn_7TM"/>
</dbReference>
<evidence type="ECO:0000313" key="10">
    <source>
        <dbReference type="RefSeq" id="XP_054839080.1"/>
    </source>
</evidence>
<evidence type="ECO:0000259" key="6">
    <source>
        <dbReference type="PROSITE" id="PS50262"/>
    </source>
</evidence>
<dbReference type="SUPFAM" id="SSF81321">
    <property type="entry name" value="Family A G protein-coupled receptor-like"/>
    <property type="match status" value="1"/>
</dbReference>
<dbReference type="GO" id="GO:0043235">
    <property type="term" value="C:receptor complex"/>
    <property type="evidence" value="ECO:0007669"/>
    <property type="project" value="TreeGrafter"/>
</dbReference>
<keyword evidence="8 9" id="KW-0675">Receptor</keyword>
<feature type="transmembrane region" description="Helical" evidence="5">
    <location>
        <begin position="278"/>
        <end position="295"/>
    </location>
</feature>
<feature type="transmembrane region" description="Helical" evidence="5">
    <location>
        <begin position="138"/>
        <end position="157"/>
    </location>
</feature>
<gene>
    <name evidence="8 9 10 11" type="primary">GPR160</name>
</gene>
<dbReference type="Gene3D" id="1.20.1070.10">
    <property type="entry name" value="Rhodopsin 7-helix transmembrane proteins"/>
    <property type="match status" value="1"/>
</dbReference>
<name>A0AA97JIX8_EUBMA</name>
<keyword evidence="4 5" id="KW-0472">Membrane</keyword>
<dbReference type="GO" id="GO:0005886">
    <property type="term" value="C:plasma membrane"/>
    <property type="evidence" value="ECO:0007669"/>
    <property type="project" value="TreeGrafter"/>
</dbReference>
<evidence type="ECO:0000256" key="5">
    <source>
        <dbReference type="SAM" id="Phobius"/>
    </source>
</evidence>
<dbReference type="GO" id="GO:0004930">
    <property type="term" value="F:G protein-coupled receptor activity"/>
    <property type="evidence" value="ECO:0007669"/>
    <property type="project" value="InterPro"/>
</dbReference>
<dbReference type="CTD" id="26996"/>
<reference evidence="8 9" key="1">
    <citation type="submission" date="2025-04" db="UniProtKB">
        <authorList>
            <consortium name="RefSeq"/>
        </authorList>
    </citation>
    <scope>IDENTIFICATION</scope>
    <source>
        <tissue evidence="8 9">Blood</tissue>
    </source>
</reference>
<feature type="transmembrane region" description="Helical" evidence="5">
    <location>
        <begin position="28"/>
        <end position="44"/>
    </location>
</feature>
<dbReference type="Proteomes" id="UP001190640">
    <property type="component" value="Chromosome 6"/>
</dbReference>
<evidence type="ECO:0000256" key="4">
    <source>
        <dbReference type="ARBA" id="ARBA00023136"/>
    </source>
</evidence>
<evidence type="ECO:0000256" key="1">
    <source>
        <dbReference type="ARBA" id="ARBA00004370"/>
    </source>
</evidence>
<feature type="transmembrane region" description="Helical" evidence="5">
    <location>
        <begin position="185"/>
        <end position="210"/>
    </location>
</feature>
<protein>
    <submittedName>
        <fullName evidence="8 9">Probable G-protein coupled receptor 160</fullName>
    </submittedName>
</protein>
<evidence type="ECO:0000256" key="2">
    <source>
        <dbReference type="ARBA" id="ARBA00022692"/>
    </source>
</evidence>
<dbReference type="KEGG" id="emc:129332190"/>
<proteinExistence type="predicted"/>
<dbReference type="PANTHER" id="PTHR15573">
    <property type="entry name" value="G-PROTEIN COUPLED RECEPTOR 160-RELATED"/>
    <property type="match status" value="1"/>
</dbReference>
<dbReference type="PANTHER" id="PTHR15573:SF0">
    <property type="entry name" value="G-PROTEIN COUPLED RECEPTOR 160-RELATED"/>
    <property type="match status" value="1"/>
</dbReference>
<evidence type="ECO:0000313" key="7">
    <source>
        <dbReference type="Proteomes" id="UP001190640"/>
    </source>
</evidence>
<sequence length="340" mass="39886">MAVMFWESWSFLHFQYGHIFQPSEPSRALLLIMLGKVLLNLFLLRIRRRNLRESFMVHFCISLALVDLVLLVTMFFIFYFQDFMIMGIRFTKYHICLLAQIMAVTYGVLHYPISLMTGLDYYLTITKASKSPNVCRRLLYIVTVILTWISVLCYVLTLPSNTVGLDNQLYNSGYQCPFYISSQSYWLSLGMLLIICLAFVLCWSEVVAMVQPLKLVLYKSETVLFFPHMPECSPRDCAKHFLTRLLVCFVGNWAPFVFLQMLIVLLDVQIPAYIEMNVPWLYFTNSFLIAVAYWVRRRQIELTEEVWDADPFVNWKFCFVPFHSQNADEKQKPTSEIVIC</sequence>
<dbReference type="GeneID" id="129332190"/>